<evidence type="ECO:0000313" key="2">
    <source>
        <dbReference type="Proteomes" id="UP000314294"/>
    </source>
</evidence>
<evidence type="ECO:0000313" key="1">
    <source>
        <dbReference type="EMBL" id="TNN26695.1"/>
    </source>
</evidence>
<protein>
    <submittedName>
        <fullName evidence="1">Uncharacterized protein</fullName>
    </submittedName>
</protein>
<reference evidence="1 2" key="1">
    <citation type="submission" date="2019-03" db="EMBL/GenBank/DDBJ databases">
        <title>First draft genome of Liparis tanakae, snailfish: a comprehensive survey of snailfish specific genes.</title>
        <authorList>
            <person name="Kim W."/>
            <person name="Song I."/>
            <person name="Jeong J.-H."/>
            <person name="Kim D."/>
            <person name="Kim S."/>
            <person name="Ryu S."/>
            <person name="Song J.Y."/>
            <person name="Lee S.K."/>
        </authorList>
    </citation>
    <scope>NUCLEOTIDE SEQUENCE [LARGE SCALE GENOMIC DNA]</scope>
    <source>
        <tissue evidence="1">Muscle</tissue>
    </source>
</reference>
<comment type="caution">
    <text evidence="1">The sequence shown here is derived from an EMBL/GenBank/DDBJ whole genome shotgun (WGS) entry which is preliminary data.</text>
</comment>
<dbReference type="AlphaFoldDB" id="A0A4Z2ED82"/>
<proteinExistence type="predicted"/>
<keyword evidence="2" id="KW-1185">Reference proteome</keyword>
<dbReference type="Proteomes" id="UP000314294">
    <property type="component" value="Unassembled WGS sequence"/>
</dbReference>
<name>A0A4Z2ED82_9TELE</name>
<accession>A0A4Z2ED82</accession>
<dbReference type="EMBL" id="SRLO01009679">
    <property type="protein sequence ID" value="TNN26695.1"/>
    <property type="molecule type" value="Genomic_DNA"/>
</dbReference>
<sequence>MELQRFLDNAFGLDAFKDQQ</sequence>
<organism evidence="1 2">
    <name type="scientific">Liparis tanakae</name>
    <name type="common">Tanaka's snailfish</name>
    <dbReference type="NCBI Taxonomy" id="230148"/>
    <lineage>
        <taxon>Eukaryota</taxon>
        <taxon>Metazoa</taxon>
        <taxon>Chordata</taxon>
        <taxon>Craniata</taxon>
        <taxon>Vertebrata</taxon>
        <taxon>Euteleostomi</taxon>
        <taxon>Actinopterygii</taxon>
        <taxon>Neopterygii</taxon>
        <taxon>Teleostei</taxon>
        <taxon>Neoteleostei</taxon>
        <taxon>Acanthomorphata</taxon>
        <taxon>Eupercaria</taxon>
        <taxon>Perciformes</taxon>
        <taxon>Cottioidei</taxon>
        <taxon>Cottales</taxon>
        <taxon>Liparidae</taxon>
        <taxon>Liparis</taxon>
    </lineage>
</organism>
<gene>
    <name evidence="1" type="ORF">EYF80_063168</name>
</gene>